<name>A0A1Y5HZS4_OLEAN</name>
<dbReference type="SUPFAM" id="SSF49472">
    <property type="entry name" value="Transthyretin (synonym: prealbumin)"/>
    <property type="match status" value="1"/>
</dbReference>
<dbReference type="EMBL" id="MABE01000094">
    <property type="protein sequence ID" value="OUS41303.1"/>
    <property type="molecule type" value="Genomic_DNA"/>
</dbReference>
<gene>
    <name evidence="2" type="ORF">A9R00_01605</name>
</gene>
<dbReference type="InterPro" id="IPR000895">
    <property type="entry name" value="Transthyretin/HIU_hydrolase"/>
</dbReference>
<dbReference type="AlphaFoldDB" id="A0A1Y5HZS4"/>
<dbReference type="PANTHER" id="PTHR10395">
    <property type="entry name" value="URICASE AND TRANSTHYRETIN-RELATED"/>
    <property type="match status" value="1"/>
</dbReference>
<dbReference type="PROSITE" id="PS00768">
    <property type="entry name" value="TRANSTHYRETIN_1"/>
    <property type="match status" value="1"/>
</dbReference>
<evidence type="ECO:0000259" key="1">
    <source>
        <dbReference type="Pfam" id="PF00576"/>
    </source>
</evidence>
<dbReference type="InterPro" id="IPR023418">
    <property type="entry name" value="Thyroxine_BS"/>
</dbReference>
<dbReference type="Pfam" id="PF00576">
    <property type="entry name" value="Transthyretin"/>
    <property type="match status" value="1"/>
</dbReference>
<dbReference type="GO" id="GO:0006144">
    <property type="term" value="P:purine nucleobase metabolic process"/>
    <property type="evidence" value="ECO:0007669"/>
    <property type="project" value="TreeGrafter"/>
</dbReference>
<keyword evidence="2" id="KW-0378">Hydrolase</keyword>
<dbReference type="PRINTS" id="PR00189">
    <property type="entry name" value="TRNSTHYRETIN"/>
</dbReference>
<organism evidence="2 3">
    <name type="scientific">Oleispira antarctica</name>
    <dbReference type="NCBI Taxonomy" id="188908"/>
    <lineage>
        <taxon>Bacteria</taxon>
        <taxon>Pseudomonadati</taxon>
        <taxon>Pseudomonadota</taxon>
        <taxon>Gammaproteobacteria</taxon>
        <taxon>Oceanospirillales</taxon>
        <taxon>Oceanospirillaceae</taxon>
        <taxon>Oleispira</taxon>
    </lineage>
</organism>
<evidence type="ECO:0000313" key="2">
    <source>
        <dbReference type="EMBL" id="OUS41303.1"/>
    </source>
</evidence>
<sequence length="63" mass="7127">MRSPITTHVLDTNLGKPAADIAVTLYRKSDEGFTQIAQGKTNEDGRIMEWMDETERKAGVYRI</sequence>
<dbReference type="Proteomes" id="UP000227088">
    <property type="component" value="Unassembled WGS sequence"/>
</dbReference>
<reference evidence="3" key="1">
    <citation type="journal article" date="2017" name="Proc. Natl. Acad. Sci. U.S.A.">
        <title>Simulation of Deepwater Horizon oil plume reveals substrate specialization within a complex community of hydrocarbon degraders.</title>
        <authorList>
            <person name="Hu P."/>
            <person name="Dubinsky E.A."/>
            <person name="Probst A.J."/>
            <person name="Wang J."/>
            <person name="Sieber C.M.K."/>
            <person name="Tom L.M."/>
            <person name="Gardinali P."/>
            <person name="Banfield J.F."/>
            <person name="Atlas R.M."/>
            <person name="Andersen G.L."/>
        </authorList>
    </citation>
    <scope>NUCLEOTIDE SEQUENCE [LARGE SCALE GENOMIC DNA]</scope>
</reference>
<proteinExistence type="predicted"/>
<feature type="domain" description="Transthyretin/hydroxyisourate hydrolase" evidence="1">
    <location>
        <begin position="5"/>
        <end position="63"/>
    </location>
</feature>
<dbReference type="InterPro" id="IPR023416">
    <property type="entry name" value="Transthyretin/HIU_hydrolase_d"/>
</dbReference>
<dbReference type="Gene3D" id="2.60.40.180">
    <property type="entry name" value="Transthyretin/hydroxyisourate hydrolase domain"/>
    <property type="match status" value="1"/>
</dbReference>
<accession>A0A1Y5HZS4</accession>
<feature type="non-terminal residue" evidence="2">
    <location>
        <position position="63"/>
    </location>
</feature>
<dbReference type="GO" id="GO:0016787">
    <property type="term" value="F:hydrolase activity"/>
    <property type="evidence" value="ECO:0007669"/>
    <property type="project" value="UniProtKB-KW"/>
</dbReference>
<protein>
    <submittedName>
        <fullName evidence="2">Hydroxyisourate hydrolase</fullName>
    </submittedName>
</protein>
<dbReference type="PANTHER" id="PTHR10395:SF7">
    <property type="entry name" value="5-HYDROXYISOURATE HYDROLASE"/>
    <property type="match status" value="1"/>
</dbReference>
<evidence type="ECO:0000313" key="3">
    <source>
        <dbReference type="Proteomes" id="UP000227088"/>
    </source>
</evidence>
<comment type="caution">
    <text evidence="2">The sequence shown here is derived from an EMBL/GenBank/DDBJ whole genome shotgun (WGS) entry which is preliminary data.</text>
</comment>
<dbReference type="InterPro" id="IPR036817">
    <property type="entry name" value="Transthyretin/HIU_hydrolase_sf"/>
</dbReference>